<proteinExistence type="predicted"/>
<comment type="caution">
    <text evidence="1">The sequence shown here is derived from an EMBL/GenBank/DDBJ whole genome shotgun (WGS) entry which is preliminary data.</text>
</comment>
<dbReference type="GeneID" id="31236161"/>
<dbReference type="RefSeq" id="WP_051709904.1">
    <property type="nucleotide sequence ID" value="NZ_JBHSJE010000005.1"/>
</dbReference>
<accession>A0ABV9VC01</accession>
<dbReference type="InterPro" id="IPR029058">
    <property type="entry name" value="AB_hydrolase_fold"/>
</dbReference>
<sequence length="159" mass="16980">MNPAVLFGMAYGCADNEDDYFRTGSFAPCPGRYNLVAPEEWGDRIRGAHPGYAGERPRVQIRHGGSDQLINKKSLEKQRDGWTDVLGIPQTPSSTSRPAAGVTKQVYGDGQVETYLIDAMGHEAPVDPGTGIDRCGTAGQGHGSLCGPYYAARFFGLGG</sequence>
<reference evidence="2" key="1">
    <citation type="journal article" date="2019" name="Int. J. Syst. Evol. Microbiol.">
        <title>The Global Catalogue of Microorganisms (GCM) 10K type strain sequencing project: providing services to taxonomists for standard genome sequencing and annotation.</title>
        <authorList>
            <consortium name="The Broad Institute Genomics Platform"/>
            <consortium name="The Broad Institute Genome Sequencing Center for Infectious Disease"/>
            <person name="Wu L."/>
            <person name="Ma J."/>
        </authorList>
    </citation>
    <scope>NUCLEOTIDE SEQUENCE [LARGE SCALE GENOMIC DNA]</scope>
    <source>
        <strain evidence="2">ICMP 257</strain>
    </source>
</reference>
<protein>
    <submittedName>
        <fullName evidence="1">Uncharacterized protein</fullName>
    </submittedName>
</protein>
<organism evidence="1 2">
    <name type="scientific">Streptomyces atroolivaceus</name>
    <dbReference type="NCBI Taxonomy" id="66869"/>
    <lineage>
        <taxon>Bacteria</taxon>
        <taxon>Bacillati</taxon>
        <taxon>Actinomycetota</taxon>
        <taxon>Actinomycetes</taxon>
        <taxon>Kitasatosporales</taxon>
        <taxon>Streptomycetaceae</taxon>
        <taxon>Streptomyces</taxon>
    </lineage>
</organism>
<evidence type="ECO:0000313" key="2">
    <source>
        <dbReference type="Proteomes" id="UP001595908"/>
    </source>
</evidence>
<keyword evidence="2" id="KW-1185">Reference proteome</keyword>
<dbReference type="Proteomes" id="UP001595908">
    <property type="component" value="Unassembled WGS sequence"/>
</dbReference>
<gene>
    <name evidence="1" type="ORF">ACFPL4_19665</name>
</gene>
<dbReference type="SUPFAM" id="SSF53474">
    <property type="entry name" value="alpha/beta-Hydrolases"/>
    <property type="match status" value="1"/>
</dbReference>
<evidence type="ECO:0000313" key="1">
    <source>
        <dbReference type="EMBL" id="MFC4980544.1"/>
    </source>
</evidence>
<dbReference type="EMBL" id="JBHSJE010000005">
    <property type="protein sequence ID" value="MFC4980544.1"/>
    <property type="molecule type" value="Genomic_DNA"/>
</dbReference>
<name>A0ABV9VC01_STRAZ</name>